<dbReference type="EMBL" id="CABVHQ010000016">
    <property type="protein sequence ID" value="VVN93104.1"/>
    <property type="molecule type" value="Genomic_DNA"/>
</dbReference>
<proteinExistence type="predicted"/>
<dbReference type="Proteomes" id="UP000337909">
    <property type="component" value="Unassembled WGS sequence"/>
</dbReference>
<evidence type="ECO:0000313" key="1">
    <source>
        <dbReference type="EMBL" id="VVN93104.1"/>
    </source>
</evidence>
<dbReference type="OrthoDB" id="88276at2"/>
<gene>
    <name evidence="1" type="ORF">PS691_02025</name>
</gene>
<protein>
    <recommendedName>
        <fullName evidence="3">DUF1353 domain-containing protein</fullName>
    </recommendedName>
</protein>
<evidence type="ECO:0000313" key="2">
    <source>
        <dbReference type="Proteomes" id="UP000337909"/>
    </source>
</evidence>
<evidence type="ECO:0008006" key="3">
    <source>
        <dbReference type="Google" id="ProtNLM"/>
    </source>
</evidence>
<organism evidence="1 2">
    <name type="scientific">Pseudomonas fluorescens</name>
    <dbReference type="NCBI Taxonomy" id="294"/>
    <lineage>
        <taxon>Bacteria</taxon>
        <taxon>Pseudomonadati</taxon>
        <taxon>Pseudomonadota</taxon>
        <taxon>Gammaproteobacteria</taxon>
        <taxon>Pseudomonadales</taxon>
        <taxon>Pseudomonadaceae</taxon>
        <taxon>Pseudomonas</taxon>
    </lineage>
</organism>
<dbReference type="RefSeq" id="WP_150642046.1">
    <property type="nucleotide sequence ID" value="NZ_CABVHQ010000016.1"/>
</dbReference>
<accession>A0A5E7BXU2</accession>
<dbReference type="InterPro" id="IPR010767">
    <property type="entry name" value="Phage_CGC-2007_Cje0229"/>
</dbReference>
<dbReference type="AlphaFoldDB" id="A0A5E7BXU2"/>
<dbReference type="Pfam" id="PF07087">
    <property type="entry name" value="DUF1353"/>
    <property type="match status" value="1"/>
</dbReference>
<reference evidence="1 2" key="1">
    <citation type="submission" date="2019-09" db="EMBL/GenBank/DDBJ databases">
        <authorList>
            <person name="Chandra G."/>
            <person name="Truman W A."/>
        </authorList>
    </citation>
    <scope>NUCLEOTIDE SEQUENCE [LARGE SCALE GENOMIC DNA]</scope>
    <source>
        <strain evidence="1">PS691</strain>
    </source>
</reference>
<name>A0A5E7BXU2_PSEFL</name>
<sequence>MAFRSSLVVKAVKGTKQWQLIRPLFYLTASNKLVTVPKCYCTDLASVPRPVWWLIPRDDEFARRPSVVHDYIYTHGTVAFTKAEADQVFYEALLEEGMPKPLAWLMYAAVRIGGRGNWRR</sequence>